<gene>
    <name evidence="2" type="ORF">SCP_1103450</name>
</gene>
<proteinExistence type="predicted"/>
<keyword evidence="3" id="KW-1185">Reference proteome</keyword>
<dbReference type="AlphaFoldDB" id="A0A401GZT6"/>
<evidence type="ECO:0000313" key="2">
    <source>
        <dbReference type="EMBL" id="GBE87668.1"/>
    </source>
</evidence>
<dbReference type="EMBL" id="BFAD01000011">
    <property type="protein sequence ID" value="GBE87668.1"/>
    <property type="molecule type" value="Genomic_DNA"/>
</dbReference>
<dbReference type="GeneID" id="38784585"/>
<evidence type="ECO:0000313" key="3">
    <source>
        <dbReference type="Proteomes" id="UP000287166"/>
    </source>
</evidence>
<feature type="region of interest" description="Disordered" evidence="1">
    <location>
        <begin position="1"/>
        <end position="56"/>
    </location>
</feature>
<feature type="compositionally biased region" description="Polar residues" evidence="1">
    <location>
        <begin position="1"/>
        <end position="32"/>
    </location>
</feature>
<dbReference type="RefSeq" id="XP_027618581.1">
    <property type="nucleotide sequence ID" value="XM_027762780.1"/>
</dbReference>
<accession>A0A401GZT6</accession>
<reference evidence="2 3" key="1">
    <citation type="journal article" date="2018" name="Sci. Rep.">
        <title>Genome sequence of the cauliflower mushroom Sparassis crispa (Hanabiratake) and its association with beneficial usage.</title>
        <authorList>
            <person name="Kiyama R."/>
            <person name="Furutani Y."/>
            <person name="Kawaguchi K."/>
            <person name="Nakanishi T."/>
        </authorList>
    </citation>
    <scope>NUCLEOTIDE SEQUENCE [LARGE SCALE GENOMIC DNA]</scope>
</reference>
<feature type="compositionally biased region" description="Basic and acidic residues" evidence="1">
    <location>
        <begin position="35"/>
        <end position="56"/>
    </location>
</feature>
<dbReference type="Proteomes" id="UP000287166">
    <property type="component" value="Unassembled WGS sequence"/>
</dbReference>
<evidence type="ECO:0000256" key="1">
    <source>
        <dbReference type="SAM" id="MobiDB-lite"/>
    </source>
</evidence>
<comment type="caution">
    <text evidence="2">The sequence shown here is derived from an EMBL/GenBank/DDBJ whole genome shotgun (WGS) entry which is preliminary data.</text>
</comment>
<protein>
    <submittedName>
        <fullName evidence="2">Uncharacterized protein</fullName>
    </submittedName>
</protein>
<dbReference type="InParanoid" id="A0A401GZT6"/>
<sequence>MSLGNVDSRQQGSPVHSRSSSVQRPHTVQSINDDGLDKEQLRRRDAVPGVGRVDKGLGRVPFFAVGSCKELMCMSHFHEGSRHE</sequence>
<name>A0A401GZT6_9APHY</name>
<organism evidence="2 3">
    <name type="scientific">Sparassis crispa</name>
    <dbReference type="NCBI Taxonomy" id="139825"/>
    <lineage>
        <taxon>Eukaryota</taxon>
        <taxon>Fungi</taxon>
        <taxon>Dikarya</taxon>
        <taxon>Basidiomycota</taxon>
        <taxon>Agaricomycotina</taxon>
        <taxon>Agaricomycetes</taxon>
        <taxon>Polyporales</taxon>
        <taxon>Sparassidaceae</taxon>
        <taxon>Sparassis</taxon>
    </lineage>
</organism>